<gene>
    <name evidence="6" type="ORF">HKBW3S25_01042</name>
    <name evidence="7" type="ORF">HKBW3S33_00254</name>
</gene>
<dbReference type="GO" id="GO:0016887">
    <property type="term" value="F:ATP hydrolysis activity"/>
    <property type="evidence" value="ECO:0007669"/>
    <property type="project" value="InterPro"/>
</dbReference>
<protein>
    <submittedName>
        <fullName evidence="7">ABC-2 type transport system ATP-binding protein</fullName>
    </submittedName>
</protein>
<keyword evidence="2" id="KW-0813">Transport</keyword>
<accession>A0A6V8P4R0</accession>
<dbReference type="PROSITE" id="PS50893">
    <property type="entry name" value="ABC_TRANSPORTER_2"/>
    <property type="match status" value="1"/>
</dbReference>
<dbReference type="EMBL" id="BLRY01000006">
    <property type="protein sequence ID" value="GFP26840.1"/>
    <property type="molecule type" value="Genomic_DNA"/>
</dbReference>
<dbReference type="Proteomes" id="UP000591948">
    <property type="component" value="Unassembled WGS sequence"/>
</dbReference>
<evidence type="ECO:0000259" key="5">
    <source>
        <dbReference type="PROSITE" id="PS50893"/>
    </source>
</evidence>
<dbReference type="Gene3D" id="3.40.50.300">
    <property type="entry name" value="P-loop containing nucleotide triphosphate hydrolases"/>
    <property type="match status" value="1"/>
</dbReference>
<dbReference type="AlphaFoldDB" id="A0A6V8P4R0"/>
<dbReference type="SMART" id="SM00382">
    <property type="entry name" value="AAA"/>
    <property type="match status" value="1"/>
</dbReference>
<dbReference type="CDD" id="cd03230">
    <property type="entry name" value="ABC_DR_subfamily_A"/>
    <property type="match status" value="1"/>
</dbReference>
<dbReference type="RefSeq" id="WP_176233004.1">
    <property type="nucleotide sequence ID" value="NZ_BLRY01000006.1"/>
</dbReference>
<dbReference type="InterPro" id="IPR027417">
    <property type="entry name" value="P-loop_NTPase"/>
</dbReference>
<dbReference type="Pfam" id="PF00005">
    <property type="entry name" value="ABC_tran"/>
    <property type="match status" value="1"/>
</dbReference>
<dbReference type="PANTHER" id="PTHR43335:SF11">
    <property type="entry name" value="ABC TRANSPORTER RELATED"/>
    <property type="match status" value="1"/>
</dbReference>
<evidence type="ECO:0000313" key="8">
    <source>
        <dbReference type="Proteomes" id="UP000543224"/>
    </source>
</evidence>
<reference evidence="8 9" key="1">
    <citation type="journal article" date="2020" name="Front. Microbiol.">
        <title>Single-cell genomics of novel Actinobacteria with the Wood-Ljungdahl pathway discovered in a serpentinizing system.</title>
        <authorList>
            <person name="Merino N."/>
            <person name="Kawai M."/>
            <person name="Boyd E.S."/>
            <person name="Colman D.R."/>
            <person name="McGlynn S.E."/>
            <person name="Nealson K.H."/>
            <person name="Kurokawa K."/>
            <person name="Hongoh Y."/>
        </authorList>
    </citation>
    <scope>NUCLEOTIDE SEQUENCE [LARGE SCALE GENOMIC DNA]</scope>
    <source>
        <strain evidence="6 8">S25</strain>
        <strain evidence="7 9">S33</strain>
    </source>
</reference>
<evidence type="ECO:0000256" key="4">
    <source>
        <dbReference type="ARBA" id="ARBA00022840"/>
    </source>
</evidence>
<dbReference type="GO" id="GO:0005524">
    <property type="term" value="F:ATP binding"/>
    <property type="evidence" value="ECO:0007669"/>
    <property type="project" value="UniProtKB-KW"/>
</dbReference>
<evidence type="ECO:0000256" key="1">
    <source>
        <dbReference type="ARBA" id="ARBA00005417"/>
    </source>
</evidence>
<dbReference type="InterPro" id="IPR003439">
    <property type="entry name" value="ABC_transporter-like_ATP-bd"/>
</dbReference>
<evidence type="ECO:0000313" key="7">
    <source>
        <dbReference type="EMBL" id="GFP26840.1"/>
    </source>
</evidence>
<dbReference type="PANTHER" id="PTHR43335">
    <property type="entry name" value="ABC TRANSPORTER, ATP-BINDING PROTEIN"/>
    <property type="match status" value="1"/>
</dbReference>
<evidence type="ECO:0000256" key="2">
    <source>
        <dbReference type="ARBA" id="ARBA00022448"/>
    </source>
</evidence>
<keyword evidence="3" id="KW-0547">Nucleotide-binding</keyword>
<dbReference type="InterPro" id="IPR003593">
    <property type="entry name" value="AAA+_ATPase"/>
</dbReference>
<dbReference type="EMBL" id="BLRX01000124">
    <property type="protein sequence ID" value="GFP25562.1"/>
    <property type="molecule type" value="Genomic_DNA"/>
</dbReference>
<evidence type="ECO:0000313" key="9">
    <source>
        <dbReference type="Proteomes" id="UP000591948"/>
    </source>
</evidence>
<dbReference type="SUPFAM" id="SSF52540">
    <property type="entry name" value="P-loop containing nucleoside triphosphate hydrolases"/>
    <property type="match status" value="1"/>
</dbReference>
<comment type="caution">
    <text evidence="7">The sequence shown here is derived from an EMBL/GenBank/DDBJ whole genome shotgun (WGS) entry which is preliminary data.</text>
</comment>
<name>A0A6V8P4R0_9ACTN</name>
<keyword evidence="9" id="KW-1185">Reference proteome</keyword>
<keyword evidence="4 7" id="KW-0067">ATP-binding</keyword>
<comment type="similarity">
    <text evidence="1">Belongs to the ABC transporter superfamily.</text>
</comment>
<feature type="domain" description="ABC transporter" evidence="5">
    <location>
        <begin position="7"/>
        <end position="238"/>
    </location>
</feature>
<proteinExistence type="inferred from homology"/>
<organism evidence="7 9">
    <name type="scientific">Candidatus Hakubella thermalkaliphila</name>
    <dbReference type="NCBI Taxonomy" id="2754717"/>
    <lineage>
        <taxon>Bacteria</taxon>
        <taxon>Bacillati</taxon>
        <taxon>Actinomycetota</taxon>
        <taxon>Actinomycetota incertae sedis</taxon>
        <taxon>Candidatus Hakubellales</taxon>
        <taxon>Candidatus Hakubellaceae</taxon>
        <taxon>Candidatus Hakubella</taxon>
    </lineage>
</organism>
<sequence>MNEQAVVETVDLTKSYRNVTAVDKLNLRIEEGEIFGFLGPNGAGKTTTVLMLLGLTEPTSGTARVCGHNPTREPLQVKRITGYLPEKVGFYEDLTARQNLAYTTRLNDLADEDASSVINEALNIVGLSDVADQKVGKFSRGMKQRLGIADVLVKHPRMVFLDEPTAGLDPDGANQILDTIAQMSKEHKITIVLSSHQLPMVQRICDRVGILVKGRLVAEGPIERLGREALGGGRFRIEVQVSQPSPNLDESIRRINGVVSVEKSEDFLFITCDQDLRPQIAKAIVDSNTLLVQMKIQDYGLEEIYMKYFREG</sequence>
<dbReference type="Proteomes" id="UP000543224">
    <property type="component" value="Unassembled WGS sequence"/>
</dbReference>
<evidence type="ECO:0000256" key="3">
    <source>
        <dbReference type="ARBA" id="ARBA00022741"/>
    </source>
</evidence>
<evidence type="ECO:0000313" key="6">
    <source>
        <dbReference type="EMBL" id="GFP25562.1"/>
    </source>
</evidence>